<keyword evidence="7" id="KW-0627">Porphyrin biosynthesis</keyword>
<organism evidence="9 10">
    <name type="scientific">Natronogracilivirga saccharolytica</name>
    <dbReference type="NCBI Taxonomy" id="2812953"/>
    <lineage>
        <taxon>Bacteria</taxon>
        <taxon>Pseudomonadati</taxon>
        <taxon>Balneolota</taxon>
        <taxon>Balneolia</taxon>
        <taxon>Balneolales</taxon>
        <taxon>Cyclonatronaceae</taxon>
        <taxon>Natronogracilivirga</taxon>
    </lineage>
</organism>
<dbReference type="PANTHER" id="PTHR10755">
    <property type="entry name" value="COPROPORPHYRINOGEN III OXIDASE, MITOCHONDRIAL"/>
    <property type="match status" value="1"/>
</dbReference>
<evidence type="ECO:0000256" key="6">
    <source>
        <dbReference type="ARBA" id="ARBA00023133"/>
    </source>
</evidence>
<comment type="caution">
    <text evidence="9">The sequence shown here is derived from an EMBL/GenBank/DDBJ whole genome shotgun (WGS) entry which is preliminary data.</text>
</comment>
<comment type="subunit">
    <text evidence="3">Homodimer.</text>
</comment>
<keyword evidence="5 9" id="KW-0560">Oxidoreductase</keyword>
<name>A0A8J7RPA7_9BACT</name>
<comment type="similarity">
    <text evidence="2">Belongs to the aerobic coproporphyrinogen-III oxidase family.</text>
</comment>
<evidence type="ECO:0000256" key="5">
    <source>
        <dbReference type="ARBA" id="ARBA00023002"/>
    </source>
</evidence>
<dbReference type="PRINTS" id="PR00073">
    <property type="entry name" value="COPRGNOXDASE"/>
</dbReference>
<feature type="compositionally biased region" description="Basic and acidic residues" evidence="8">
    <location>
        <begin position="286"/>
        <end position="303"/>
    </location>
</feature>
<evidence type="ECO:0000256" key="7">
    <source>
        <dbReference type="ARBA" id="ARBA00023244"/>
    </source>
</evidence>
<evidence type="ECO:0000256" key="1">
    <source>
        <dbReference type="ARBA" id="ARBA00005168"/>
    </source>
</evidence>
<comment type="pathway">
    <text evidence="1">Porphyrin-containing compound metabolism; protoporphyrin-IX biosynthesis; protoporphyrinogen-IX from coproporphyrinogen-III (O2 route): step 1/1.</text>
</comment>
<evidence type="ECO:0000256" key="2">
    <source>
        <dbReference type="ARBA" id="ARBA00010644"/>
    </source>
</evidence>
<accession>A0A8J7RPA7</accession>
<dbReference type="Gene3D" id="3.40.1500.10">
    <property type="entry name" value="Coproporphyrinogen III oxidase, aerobic"/>
    <property type="match status" value="1"/>
</dbReference>
<dbReference type="PANTHER" id="PTHR10755:SF0">
    <property type="entry name" value="OXYGEN-DEPENDENT COPROPORPHYRINOGEN-III OXIDASE, MITOCHONDRIAL"/>
    <property type="match status" value="1"/>
</dbReference>
<dbReference type="NCBIfam" id="NF003727">
    <property type="entry name" value="PRK05330.1"/>
    <property type="match status" value="1"/>
</dbReference>
<keyword evidence="6" id="KW-0350">Heme biosynthesis</keyword>
<gene>
    <name evidence="9" type="primary">hemF</name>
    <name evidence="9" type="ORF">NATSA_12190</name>
</gene>
<keyword evidence="10" id="KW-1185">Reference proteome</keyword>
<sequence length="303" mass="35234">MNIKESFTSWIHSAQDRICTSLESADGKARFREDLWTREGGGGGRSRVIEKGGLFEKGGVNISTVHGELPELIRKRFDVDQGQFYACGLSLVLHPESPMVPTVHANFRFFELYEKEGGEAVDSWFGGGADLTPYYIFEEDARHFHQSYKTTCDRFHPDLYPRFKKACDRYFYNEHRGEVRGIGGIFFDYLRSEKSQNLAFWHEMTRACGDAFLSSYLPIIERRRETPWGEPERYFQELRRGRYVEFNLIHDRGTLFGIKTGGRTESILMSLPPRVRWDYNVTPEPGSREAETTEVLRKPRDWV</sequence>
<feature type="region of interest" description="Disordered" evidence="8">
    <location>
        <begin position="282"/>
        <end position="303"/>
    </location>
</feature>
<evidence type="ECO:0000256" key="8">
    <source>
        <dbReference type="SAM" id="MobiDB-lite"/>
    </source>
</evidence>
<dbReference type="AlphaFoldDB" id="A0A8J7RPA7"/>
<dbReference type="InterPro" id="IPR036406">
    <property type="entry name" value="Coprogen_oxidase_aer_sf"/>
</dbReference>
<dbReference type="EC" id="1.3.3.3" evidence="4"/>
<dbReference type="GO" id="GO:0005737">
    <property type="term" value="C:cytoplasm"/>
    <property type="evidence" value="ECO:0007669"/>
    <property type="project" value="TreeGrafter"/>
</dbReference>
<evidence type="ECO:0000256" key="3">
    <source>
        <dbReference type="ARBA" id="ARBA00011738"/>
    </source>
</evidence>
<dbReference type="GO" id="GO:0006782">
    <property type="term" value="P:protoporphyrinogen IX biosynthetic process"/>
    <property type="evidence" value="ECO:0007669"/>
    <property type="project" value="TreeGrafter"/>
</dbReference>
<evidence type="ECO:0000313" key="10">
    <source>
        <dbReference type="Proteomes" id="UP000673975"/>
    </source>
</evidence>
<protein>
    <recommendedName>
        <fullName evidence="4">coproporphyrinogen oxidase</fullName>
        <ecNumber evidence="4">1.3.3.3</ecNumber>
    </recommendedName>
</protein>
<dbReference type="SUPFAM" id="SSF102886">
    <property type="entry name" value="Coproporphyrinogen III oxidase"/>
    <property type="match status" value="1"/>
</dbReference>
<evidence type="ECO:0000313" key="9">
    <source>
        <dbReference type="EMBL" id="MBP3193429.1"/>
    </source>
</evidence>
<dbReference type="GO" id="GO:0004109">
    <property type="term" value="F:coproporphyrinogen oxidase activity"/>
    <property type="evidence" value="ECO:0007669"/>
    <property type="project" value="UniProtKB-EC"/>
</dbReference>
<evidence type="ECO:0000256" key="4">
    <source>
        <dbReference type="ARBA" id="ARBA00012869"/>
    </source>
</evidence>
<dbReference type="EMBL" id="JAFIDN010000010">
    <property type="protein sequence ID" value="MBP3193429.1"/>
    <property type="molecule type" value="Genomic_DNA"/>
</dbReference>
<dbReference type="InterPro" id="IPR001260">
    <property type="entry name" value="Coprogen_oxidase_aer"/>
</dbReference>
<proteinExistence type="inferred from homology"/>
<dbReference type="Proteomes" id="UP000673975">
    <property type="component" value="Unassembled WGS sequence"/>
</dbReference>
<dbReference type="PIRSF" id="PIRSF000166">
    <property type="entry name" value="Coproporphyri_ox"/>
    <property type="match status" value="1"/>
</dbReference>
<dbReference type="Pfam" id="PF01218">
    <property type="entry name" value="Coprogen_oxidas"/>
    <property type="match status" value="1"/>
</dbReference>
<reference evidence="9" key="1">
    <citation type="submission" date="2021-02" db="EMBL/GenBank/DDBJ databases">
        <title>Natronogracilivirga saccharolytica gen. nov. sp. nov. a new anaerobic, haloalkiliphilic carbohydrate-fermenting bacterium from soda lake and proposing of Cyclonatronumiaceae fam. nov. in the phylum Balneolaeota.</title>
        <authorList>
            <person name="Zhilina T.N."/>
            <person name="Sorokin D.Y."/>
            <person name="Zavarzina D.G."/>
            <person name="Toshchakov S.V."/>
            <person name="Kublanov I.V."/>
        </authorList>
    </citation>
    <scope>NUCLEOTIDE SEQUENCE</scope>
    <source>
        <strain evidence="9">Z-1702</strain>
    </source>
</reference>